<dbReference type="Gene3D" id="3.30.420.40">
    <property type="match status" value="1"/>
</dbReference>
<dbReference type="InterPro" id="IPR011602">
    <property type="entry name" value="Type_II_PanK_bac"/>
</dbReference>
<evidence type="ECO:0000256" key="5">
    <source>
        <dbReference type="ARBA" id="ARBA00022840"/>
    </source>
</evidence>
<evidence type="ECO:0000313" key="8">
    <source>
        <dbReference type="EMBL" id="ERI79575.1"/>
    </source>
</evidence>
<keyword evidence="7" id="KW-0472">Membrane</keyword>
<evidence type="ECO:0000313" key="9">
    <source>
        <dbReference type="Proteomes" id="UP000016491"/>
    </source>
</evidence>
<dbReference type="GO" id="GO:0005524">
    <property type="term" value="F:ATP binding"/>
    <property type="evidence" value="ECO:0007669"/>
    <property type="project" value="UniProtKB-KW"/>
</dbReference>
<dbReference type="AlphaFoldDB" id="A0ABC9U2C9"/>
<keyword evidence="5" id="KW-0067">ATP-binding</keyword>
<keyword evidence="7" id="KW-1133">Transmembrane helix</keyword>
<dbReference type="Proteomes" id="UP000016491">
    <property type="component" value="Unassembled WGS sequence"/>
</dbReference>
<dbReference type="InterPro" id="IPR004567">
    <property type="entry name" value="Type_II_PanK"/>
</dbReference>
<evidence type="ECO:0000256" key="4">
    <source>
        <dbReference type="ARBA" id="ARBA00022777"/>
    </source>
</evidence>
<name>A0ABC9U2C9_CLOSY</name>
<dbReference type="GO" id="GO:0015937">
    <property type="term" value="P:coenzyme A biosynthetic process"/>
    <property type="evidence" value="ECO:0007669"/>
    <property type="project" value="UniProtKB-KW"/>
</dbReference>
<feature type="transmembrane region" description="Helical" evidence="7">
    <location>
        <begin position="272"/>
        <end position="296"/>
    </location>
</feature>
<keyword evidence="7" id="KW-0812">Transmembrane</keyword>
<keyword evidence="3" id="KW-0547">Nucleotide-binding</keyword>
<evidence type="ECO:0000256" key="3">
    <source>
        <dbReference type="ARBA" id="ARBA00022741"/>
    </source>
</evidence>
<dbReference type="PANTHER" id="PTHR12280:SF20">
    <property type="entry name" value="4'-PHOSPHOPANTETHEINE PHOSPHATASE"/>
    <property type="match status" value="1"/>
</dbReference>
<dbReference type="EMBL" id="AWSU01000066">
    <property type="protein sequence ID" value="ERI79575.1"/>
    <property type="molecule type" value="Genomic_DNA"/>
</dbReference>
<comment type="caution">
    <text evidence="8">The sequence shown here is derived from an EMBL/GenBank/DDBJ whole genome shotgun (WGS) entry which is preliminary data.</text>
</comment>
<dbReference type="Pfam" id="PF03630">
    <property type="entry name" value="Fumble"/>
    <property type="match status" value="1"/>
</dbReference>
<dbReference type="GO" id="GO:0016301">
    <property type="term" value="F:kinase activity"/>
    <property type="evidence" value="ECO:0007669"/>
    <property type="project" value="UniProtKB-KW"/>
</dbReference>
<evidence type="ECO:0000256" key="6">
    <source>
        <dbReference type="ARBA" id="ARBA00022993"/>
    </source>
</evidence>
<organism evidence="8 9">
    <name type="scientific">[Clostridium] symbiosum ATCC 14940</name>
    <dbReference type="NCBI Taxonomy" id="411472"/>
    <lineage>
        <taxon>Bacteria</taxon>
        <taxon>Bacillati</taxon>
        <taxon>Bacillota</taxon>
        <taxon>Clostridia</taxon>
        <taxon>Lachnospirales</taxon>
        <taxon>Lachnospiraceae</taxon>
        <taxon>Otoolea</taxon>
    </lineage>
</organism>
<proteinExistence type="predicted"/>
<dbReference type="InterPro" id="IPR043129">
    <property type="entry name" value="ATPase_NBD"/>
</dbReference>
<keyword evidence="6" id="KW-0173">Coenzyme A biosynthesis</keyword>
<gene>
    <name evidence="8" type="ORF">CLOSYM_00797</name>
</gene>
<evidence type="ECO:0000256" key="2">
    <source>
        <dbReference type="ARBA" id="ARBA00022679"/>
    </source>
</evidence>
<keyword evidence="1" id="KW-0963">Cytoplasm</keyword>
<dbReference type="PANTHER" id="PTHR12280">
    <property type="entry name" value="PANTOTHENATE KINASE"/>
    <property type="match status" value="1"/>
</dbReference>
<dbReference type="CDD" id="cd24085">
    <property type="entry name" value="ASKHA_NBD_PanK-II_bac"/>
    <property type="match status" value="1"/>
</dbReference>
<evidence type="ECO:0000256" key="7">
    <source>
        <dbReference type="SAM" id="Phobius"/>
    </source>
</evidence>
<accession>A0ABC9U2C9</accession>
<evidence type="ECO:0000256" key="1">
    <source>
        <dbReference type="ARBA" id="ARBA00022490"/>
    </source>
</evidence>
<feature type="transmembrane region" description="Helical" evidence="7">
    <location>
        <begin position="219"/>
        <end position="240"/>
    </location>
</feature>
<protein>
    <submittedName>
        <fullName evidence="8">Pantothenate kinase</fullName>
    </submittedName>
</protein>
<sequence length="298" mass="31292">MLKIPPLFIIKLLLENTEGKIMKATIGIDIGGSTTKIAGFTEEKKLLGTLQVKASDQITSLYGALGRFLREHGLSLADISKIVLTGVGASFIEEDIYAIPTVKAVELDAIARGGLALAGLDEALVVSIGTGTAFVRADKNSIRHIGGSGVGGGTLSGLASHFLHETDIFVLSSMAEKGDLRKVDLMMSDIFCGDIASLPPELTAANFGKVKNDASDCDVAAALFNLVYQTVGVLAIFALTNDTARDIVLTGSLACLPPAVKVFGVFEQMKDLYGVHFIIPPNAAFATAIGAVMMNFDD</sequence>
<keyword evidence="4 8" id="KW-0418">Kinase</keyword>
<dbReference type="PIRSF" id="PIRSF036940">
    <property type="entry name" value="PanK_bac_aCoA"/>
    <property type="match status" value="1"/>
</dbReference>
<keyword evidence="2" id="KW-0808">Transferase</keyword>
<reference evidence="8 9" key="1">
    <citation type="submission" date="2013-07" db="EMBL/GenBank/DDBJ databases">
        <authorList>
            <person name="Weinstock G."/>
            <person name="Sodergren E."/>
            <person name="Wylie T."/>
            <person name="Fulton L."/>
            <person name="Fulton R."/>
            <person name="Fronick C."/>
            <person name="O'Laughlin M."/>
            <person name="Godfrey J."/>
            <person name="Miner T."/>
            <person name="Herter B."/>
            <person name="Appelbaum E."/>
            <person name="Cordes M."/>
            <person name="Lek S."/>
            <person name="Wollam A."/>
            <person name="Pepin K.H."/>
            <person name="Palsikar V.B."/>
            <person name="Mitreva M."/>
            <person name="Wilson R.K."/>
        </authorList>
    </citation>
    <scope>NUCLEOTIDE SEQUENCE [LARGE SCALE GENOMIC DNA]</scope>
    <source>
        <strain evidence="8 9">ATCC 14940</strain>
    </source>
</reference>
<dbReference type="SUPFAM" id="SSF53067">
    <property type="entry name" value="Actin-like ATPase domain"/>
    <property type="match status" value="2"/>
</dbReference>